<evidence type="ECO:0000256" key="1">
    <source>
        <dbReference type="ARBA" id="ARBA00022574"/>
    </source>
</evidence>
<keyword evidence="2" id="KW-0677">Repeat</keyword>
<name>A0A6G1I4K3_9PEZI</name>
<dbReference type="Proteomes" id="UP000799640">
    <property type="component" value="Unassembled WGS sequence"/>
</dbReference>
<keyword evidence="1 3" id="KW-0853">WD repeat</keyword>
<dbReference type="PROSITE" id="PS50896">
    <property type="entry name" value="LISH"/>
    <property type="match status" value="1"/>
</dbReference>
<evidence type="ECO:0000313" key="5">
    <source>
        <dbReference type="EMBL" id="KAF2403111.1"/>
    </source>
</evidence>
<dbReference type="InterPro" id="IPR051350">
    <property type="entry name" value="WD_repeat-ST_regulator"/>
</dbReference>
<evidence type="ECO:0000256" key="4">
    <source>
        <dbReference type="SAM" id="MobiDB-lite"/>
    </source>
</evidence>
<dbReference type="SMART" id="SM00320">
    <property type="entry name" value="WD40"/>
    <property type="match status" value="6"/>
</dbReference>
<dbReference type="Pfam" id="PF23627">
    <property type="entry name" value="LisH_WDR26"/>
    <property type="match status" value="1"/>
</dbReference>
<dbReference type="PROSITE" id="PS50294">
    <property type="entry name" value="WD_REPEATS_REGION"/>
    <property type="match status" value="1"/>
</dbReference>
<evidence type="ECO:0000313" key="6">
    <source>
        <dbReference type="Proteomes" id="UP000799640"/>
    </source>
</evidence>
<dbReference type="InterPro" id="IPR036322">
    <property type="entry name" value="WD40_repeat_dom_sf"/>
</dbReference>
<dbReference type="InterPro" id="IPR006594">
    <property type="entry name" value="LisH"/>
</dbReference>
<feature type="region of interest" description="Disordered" evidence="4">
    <location>
        <begin position="1"/>
        <end position="31"/>
    </location>
</feature>
<feature type="compositionally biased region" description="Basic and acidic residues" evidence="4">
    <location>
        <begin position="1"/>
        <end position="18"/>
    </location>
</feature>
<accession>A0A6G1I4K3</accession>
<gene>
    <name evidence="5" type="ORF">EJ06DRAFT_528074</name>
</gene>
<dbReference type="GO" id="GO:0043161">
    <property type="term" value="P:proteasome-mediated ubiquitin-dependent protein catabolic process"/>
    <property type="evidence" value="ECO:0007669"/>
    <property type="project" value="TreeGrafter"/>
</dbReference>
<dbReference type="SUPFAM" id="SSF50978">
    <property type="entry name" value="WD40 repeat-like"/>
    <property type="match status" value="1"/>
</dbReference>
<dbReference type="CDD" id="cd00200">
    <property type="entry name" value="WD40"/>
    <property type="match status" value="1"/>
</dbReference>
<dbReference type="EMBL" id="ML996690">
    <property type="protein sequence ID" value="KAF2403111.1"/>
    <property type="molecule type" value="Genomic_DNA"/>
</dbReference>
<dbReference type="InterPro" id="IPR001680">
    <property type="entry name" value="WD40_rpt"/>
</dbReference>
<proteinExistence type="predicted"/>
<feature type="repeat" description="WD" evidence="3">
    <location>
        <begin position="284"/>
        <end position="325"/>
    </location>
</feature>
<dbReference type="Gene3D" id="2.130.10.10">
    <property type="entry name" value="YVTN repeat-like/Quinoprotein amine dehydrogenase"/>
    <property type="match status" value="2"/>
</dbReference>
<sequence length="593" mass="66355">MILMGDHSEVGNGVDRRATNGRNGVHKSANGNGVAALRSQTWFGHDREEVTRILIQSLNDLGYDHAAQTLGHESGYELEGPTVAAFRNAVLHGDWPEAEALLFGTGFDGSGVGFDGGSGKRAASGYREWDYRGYGGGLKLADGANREEMLFWMRQQKYLEYLELRDLGAALMVLRQELTPLNRDISRLHALSSLMMCQSVEDLKTQANWDGAAGQSRRHLLSELSRSISPSVMIPEHRLAVLLSEVKSHWMQNCLFHNTVESPSLYTDHSCTRDGFPTVPVRQLADHSDEVWFLSFSNDGSKLATASADHLVLIYDTQTWEILHRLDGHEAGVCYLSWSPDDSKLLTSTKEPECDARIWDANTGEILHHLTEFKQPVTATAWAPDGETFVIGTTDSAKALSVWTINDDGSEEIVFEWKERIRVFDLSLSPDGQRLVVLLEKGILVYDFPTRERIGEYKFDDFRMTSVRISSDSKHMLVGMNPNRIRLLVIDTGECVRTFEGHKQTHYMIRSGFGGANEGFVVSGSEDKKIYVWRTTGHPVEELTAVDSGCVNAVSWHPQNPRIFASAGDDGRVRIWSTTPETKTSHYDDSWDR</sequence>
<dbReference type="PANTHER" id="PTHR22838">
    <property type="entry name" value="WD REPEAT PROTEIN 26-RELATED"/>
    <property type="match status" value="1"/>
</dbReference>
<dbReference type="InterPro" id="IPR015943">
    <property type="entry name" value="WD40/YVTN_repeat-like_dom_sf"/>
</dbReference>
<dbReference type="PANTHER" id="PTHR22838:SF0">
    <property type="entry name" value="WD REPEAT-CONTAINING PROTEIN 26"/>
    <property type="match status" value="1"/>
</dbReference>
<organism evidence="5 6">
    <name type="scientific">Trichodelitschia bisporula</name>
    <dbReference type="NCBI Taxonomy" id="703511"/>
    <lineage>
        <taxon>Eukaryota</taxon>
        <taxon>Fungi</taxon>
        <taxon>Dikarya</taxon>
        <taxon>Ascomycota</taxon>
        <taxon>Pezizomycotina</taxon>
        <taxon>Dothideomycetes</taxon>
        <taxon>Dothideomycetes incertae sedis</taxon>
        <taxon>Phaeotrichales</taxon>
        <taxon>Phaeotrichaceae</taxon>
        <taxon>Trichodelitschia</taxon>
    </lineage>
</organism>
<reference evidence="5" key="1">
    <citation type="journal article" date="2020" name="Stud. Mycol.">
        <title>101 Dothideomycetes genomes: a test case for predicting lifestyles and emergence of pathogens.</title>
        <authorList>
            <person name="Haridas S."/>
            <person name="Albert R."/>
            <person name="Binder M."/>
            <person name="Bloem J."/>
            <person name="Labutti K."/>
            <person name="Salamov A."/>
            <person name="Andreopoulos B."/>
            <person name="Baker S."/>
            <person name="Barry K."/>
            <person name="Bills G."/>
            <person name="Bluhm B."/>
            <person name="Cannon C."/>
            <person name="Castanera R."/>
            <person name="Culley D."/>
            <person name="Daum C."/>
            <person name="Ezra D."/>
            <person name="Gonzalez J."/>
            <person name="Henrissat B."/>
            <person name="Kuo A."/>
            <person name="Liang C."/>
            <person name="Lipzen A."/>
            <person name="Lutzoni F."/>
            <person name="Magnuson J."/>
            <person name="Mondo S."/>
            <person name="Nolan M."/>
            <person name="Ohm R."/>
            <person name="Pangilinan J."/>
            <person name="Park H.-J."/>
            <person name="Ramirez L."/>
            <person name="Alfaro M."/>
            <person name="Sun H."/>
            <person name="Tritt A."/>
            <person name="Yoshinaga Y."/>
            <person name="Zwiers L.-H."/>
            <person name="Turgeon B."/>
            <person name="Goodwin S."/>
            <person name="Spatafora J."/>
            <person name="Crous P."/>
            <person name="Grigoriev I."/>
        </authorList>
    </citation>
    <scope>NUCLEOTIDE SEQUENCE</scope>
    <source>
        <strain evidence="5">CBS 262.69</strain>
    </source>
</reference>
<feature type="repeat" description="WD" evidence="3">
    <location>
        <begin position="544"/>
        <end position="586"/>
    </location>
</feature>
<dbReference type="Pfam" id="PF00400">
    <property type="entry name" value="WD40"/>
    <property type="match status" value="4"/>
</dbReference>
<evidence type="ECO:0000256" key="3">
    <source>
        <dbReference type="PROSITE-ProRule" id="PRU00221"/>
    </source>
</evidence>
<protein>
    <submittedName>
        <fullName evidence="5">WD repeat-containing protein-like protein</fullName>
    </submittedName>
</protein>
<dbReference type="PROSITE" id="PS50082">
    <property type="entry name" value="WD_REPEATS_2"/>
    <property type="match status" value="2"/>
</dbReference>
<evidence type="ECO:0000256" key="2">
    <source>
        <dbReference type="ARBA" id="ARBA00022737"/>
    </source>
</evidence>
<dbReference type="AlphaFoldDB" id="A0A6G1I4K3"/>
<dbReference type="GO" id="GO:0034657">
    <property type="term" value="C:GID complex"/>
    <property type="evidence" value="ECO:0007669"/>
    <property type="project" value="TreeGrafter"/>
</dbReference>
<keyword evidence="6" id="KW-1185">Reference proteome</keyword>
<dbReference type="OrthoDB" id="972532at2759"/>